<gene>
    <name evidence="2" type="ORF">EG19_00335</name>
</gene>
<protein>
    <submittedName>
        <fullName evidence="2">Uncharacterized protein</fullName>
    </submittedName>
</protein>
<keyword evidence="3" id="KW-1185">Reference proteome</keyword>
<dbReference type="STRING" id="1312852.EG19_00335"/>
<name>A0A062XTN6_9BACT</name>
<dbReference type="Proteomes" id="UP000027284">
    <property type="component" value="Unassembled WGS sequence"/>
</dbReference>
<dbReference type="RefSeq" id="WP_038048026.1">
    <property type="nucleotide sequence ID" value="NZ_JMFG01000010.1"/>
</dbReference>
<comment type="caution">
    <text evidence="2">The sequence shown here is derived from an EMBL/GenBank/DDBJ whole genome shotgun (WGS) entry which is preliminary data.</text>
</comment>
<reference evidence="2 3" key="1">
    <citation type="submission" date="2014-04" db="EMBL/GenBank/DDBJ databases">
        <title>The Genome Sequence of Thermoanaerobaculum aquaticum MP-01, The First Cultivated Group 23 Acidobacterium.</title>
        <authorList>
            <person name="Stamps B.W."/>
            <person name="Losey N.A."/>
            <person name="Lawson P.A."/>
            <person name="Stevenson B.S."/>
        </authorList>
    </citation>
    <scope>NUCLEOTIDE SEQUENCE [LARGE SCALE GENOMIC DNA]</scope>
    <source>
        <strain evidence="2 3">MP-01</strain>
    </source>
</reference>
<keyword evidence="1" id="KW-0812">Transmembrane</keyword>
<organism evidence="2 3">
    <name type="scientific">Thermoanaerobaculum aquaticum</name>
    <dbReference type="NCBI Taxonomy" id="1312852"/>
    <lineage>
        <taxon>Bacteria</taxon>
        <taxon>Pseudomonadati</taxon>
        <taxon>Acidobacteriota</taxon>
        <taxon>Thermoanaerobaculia</taxon>
        <taxon>Thermoanaerobaculales</taxon>
        <taxon>Thermoanaerobaculaceae</taxon>
        <taxon>Thermoanaerobaculum</taxon>
    </lineage>
</organism>
<sequence>MKLATLPLGLDGFLSLLVSLLPADVKRRPPYQAYATPGWHVVSGILETAAGALLIFWGFMRYVQGFLVGPGWLYFTAPPVVPGSGARYLAAPGLIGYLSFLLTPFAWLCLYAMVEGALRALEAVYHGTMPGVGPVVLLVRVASRLRAKKSQADLEKRLGPERPDTLKTLVDGRVEVLSRRRYPWEPGRVVDLNGELYVVARVEQTLDGRWLAFRHLLRPLEPGEVIRGQVVRYPGHGEL</sequence>
<keyword evidence="1" id="KW-1133">Transmembrane helix</keyword>
<feature type="transmembrane region" description="Helical" evidence="1">
    <location>
        <begin position="94"/>
        <end position="114"/>
    </location>
</feature>
<dbReference type="AlphaFoldDB" id="A0A062XTN6"/>
<evidence type="ECO:0000256" key="1">
    <source>
        <dbReference type="SAM" id="Phobius"/>
    </source>
</evidence>
<evidence type="ECO:0000313" key="2">
    <source>
        <dbReference type="EMBL" id="KDA54218.1"/>
    </source>
</evidence>
<feature type="transmembrane region" description="Helical" evidence="1">
    <location>
        <begin position="38"/>
        <end position="59"/>
    </location>
</feature>
<evidence type="ECO:0000313" key="3">
    <source>
        <dbReference type="Proteomes" id="UP000027284"/>
    </source>
</evidence>
<accession>A0A062XTN6</accession>
<proteinExistence type="predicted"/>
<keyword evidence="1" id="KW-0472">Membrane</keyword>
<dbReference type="EMBL" id="JMFG01000010">
    <property type="protein sequence ID" value="KDA54218.1"/>
    <property type="molecule type" value="Genomic_DNA"/>
</dbReference>